<gene>
    <name evidence="2" type="ORF">NDU88_003116</name>
</gene>
<accession>A0AAV7L581</accession>
<reference evidence="2" key="1">
    <citation type="journal article" date="2022" name="bioRxiv">
        <title>Sequencing and chromosome-scale assembly of the giantPleurodeles waltlgenome.</title>
        <authorList>
            <person name="Brown T."/>
            <person name="Elewa A."/>
            <person name="Iarovenko S."/>
            <person name="Subramanian E."/>
            <person name="Araus A.J."/>
            <person name="Petzold A."/>
            <person name="Susuki M."/>
            <person name="Suzuki K.-i.T."/>
            <person name="Hayashi T."/>
            <person name="Toyoda A."/>
            <person name="Oliveira C."/>
            <person name="Osipova E."/>
            <person name="Leigh N.D."/>
            <person name="Simon A."/>
            <person name="Yun M.H."/>
        </authorList>
    </citation>
    <scope>NUCLEOTIDE SEQUENCE</scope>
    <source>
        <strain evidence="2">20211129_DDA</strain>
        <tissue evidence="2">Liver</tissue>
    </source>
</reference>
<evidence type="ECO:0000313" key="3">
    <source>
        <dbReference type="Proteomes" id="UP001066276"/>
    </source>
</evidence>
<sequence>MHHVQEGTCDGPLFRQADLSCRTATDAASSDPEELAASSNPLPLLGNGGQEEVMRAFWGRKREYPTWTGKRGASGGEEETRGCTVCEDGKEDFAESSWHSVDHPEESEVREAPSASSGHA</sequence>
<protein>
    <submittedName>
        <fullName evidence="2">Uncharacterized protein</fullName>
    </submittedName>
</protein>
<feature type="region of interest" description="Disordered" evidence="1">
    <location>
        <begin position="22"/>
        <end position="49"/>
    </location>
</feature>
<proteinExistence type="predicted"/>
<dbReference type="AlphaFoldDB" id="A0AAV7L581"/>
<name>A0AAV7L581_PLEWA</name>
<keyword evidence="3" id="KW-1185">Reference proteome</keyword>
<dbReference type="EMBL" id="JANPWB010000016">
    <property type="protein sequence ID" value="KAJ1082955.1"/>
    <property type="molecule type" value="Genomic_DNA"/>
</dbReference>
<organism evidence="2 3">
    <name type="scientific">Pleurodeles waltl</name>
    <name type="common">Iberian ribbed newt</name>
    <dbReference type="NCBI Taxonomy" id="8319"/>
    <lineage>
        <taxon>Eukaryota</taxon>
        <taxon>Metazoa</taxon>
        <taxon>Chordata</taxon>
        <taxon>Craniata</taxon>
        <taxon>Vertebrata</taxon>
        <taxon>Euteleostomi</taxon>
        <taxon>Amphibia</taxon>
        <taxon>Batrachia</taxon>
        <taxon>Caudata</taxon>
        <taxon>Salamandroidea</taxon>
        <taxon>Salamandridae</taxon>
        <taxon>Pleurodelinae</taxon>
        <taxon>Pleurodeles</taxon>
    </lineage>
</organism>
<evidence type="ECO:0000256" key="1">
    <source>
        <dbReference type="SAM" id="MobiDB-lite"/>
    </source>
</evidence>
<evidence type="ECO:0000313" key="2">
    <source>
        <dbReference type="EMBL" id="KAJ1082955.1"/>
    </source>
</evidence>
<feature type="compositionally biased region" description="Basic and acidic residues" evidence="1">
    <location>
        <begin position="100"/>
        <end position="111"/>
    </location>
</feature>
<feature type="region of interest" description="Disordered" evidence="1">
    <location>
        <begin position="93"/>
        <end position="120"/>
    </location>
</feature>
<comment type="caution">
    <text evidence="2">The sequence shown here is derived from an EMBL/GenBank/DDBJ whole genome shotgun (WGS) entry which is preliminary data.</text>
</comment>
<dbReference type="Proteomes" id="UP001066276">
    <property type="component" value="Chromosome 12"/>
</dbReference>